<dbReference type="RefSeq" id="XP_056037704.1">
    <property type="nucleotide sequence ID" value="XM_056182376.1"/>
</dbReference>
<proteinExistence type="inferred from homology"/>
<dbReference type="GO" id="GO:0003713">
    <property type="term" value="F:transcription coactivator activity"/>
    <property type="evidence" value="ECO:0007669"/>
    <property type="project" value="TreeGrafter"/>
</dbReference>
<name>A0AAE9WDY0_9SCHI</name>
<feature type="region of interest" description="Disordered" evidence="6">
    <location>
        <begin position="132"/>
        <end position="165"/>
    </location>
</feature>
<dbReference type="KEGG" id="som:SOMG_03586"/>
<keyword evidence="3" id="KW-0805">Transcription regulation</keyword>
<evidence type="ECO:0000256" key="6">
    <source>
        <dbReference type="SAM" id="MobiDB-lite"/>
    </source>
</evidence>
<dbReference type="Pfam" id="PF02291">
    <property type="entry name" value="TFIID-31kDa"/>
    <property type="match status" value="1"/>
</dbReference>
<protein>
    <submittedName>
        <fullName evidence="7">SAGA complex/transcription factor TFIID complex subunit Taf9</fullName>
    </submittedName>
</protein>
<dbReference type="InterPro" id="IPR003162">
    <property type="entry name" value="TFIID-31"/>
</dbReference>
<dbReference type="InterPro" id="IPR009072">
    <property type="entry name" value="Histone-fold"/>
</dbReference>
<gene>
    <name evidence="7" type="primary">taf9</name>
    <name evidence="7" type="ORF">SOMG_03586</name>
</gene>
<feature type="compositionally biased region" description="Basic and acidic residues" evidence="6">
    <location>
        <begin position="147"/>
        <end position="165"/>
    </location>
</feature>
<dbReference type="GO" id="GO:0051123">
    <property type="term" value="P:RNA polymerase II preinitiation complex assembly"/>
    <property type="evidence" value="ECO:0007669"/>
    <property type="project" value="TreeGrafter"/>
</dbReference>
<dbReference type="CDD" id="cd07979">
    <property type="entry name" value="HFD_TAF9"/>
    <property type="match status" value="1"/>
</dbReference>
<dbReference type="EMBL" id="CP115612">
    <property type="protein sequence ID" value="WBW73461.1"/>
    <property type="molecule type" value="Genomic_DNA"/>
</dbReference>
<sequence>MSSPPVTDEPVKGPKDARLIHLIMSSLGVPAYSQTVPLQLLTFAHRYTQQLVQDSQVYAEHSRGTGVPISVEDVRLAVASQVNHSFTGPPPKEFLLELATERNRKPLPQIQPSYGLRLPPEKYCLTQPNWISSNESRTLDTTQDFPEESRMDEEPTTSDIKEEPR</sequence>
<feature type="compositionally biased region" description="Polar residues" evidence="6">
    <location>
        <begin position="132"/>
        <end position="144"/>
    </location>
</feature>
<comment type="similarity">
    <text evidence="2">Belongs to the TAF9 family.</text>
</comment>
<dbReference type="Proteomes" id="UP001212411">
    <property type="component" value="Chromosome 2"/>
</dbReference>
<keyword evidence="5" id="KW-0539">Nucleus</keyword>
<keyword evidence="4" id="KW-0804">Transcription</keyword>
<dbReference type="InterPro" id="IPR051431">
    <property type="entry name" value="TFIID_subunit_9"/>
</dbReference>
<dbReference type="Gene3D" id="1.10.20.10">
    <property type="entry name" value="Histone, subunit A"/>
    <property type="match status" value="1"/>
</dbReference>
<comment type="subcellular location">
    <subcellularLocation>
        <location evidence="1">Nucleus</location>
    </subcellularLocation>
</comment>
<evidence type="ECO:0000256" key="5">
    <source>
        <dbReference type="ARBA" id="ARBA00023242"/>
    </source>
</evidence>
<evidence type="ECO:0000313" key="8">
    <source>
        <dbReference type="Proteomes" id="UP001212411"/>
    </source>
</evidence>
<accession>A0AAE9WDY0</accession>
<evidence type="ECO:0000256" key="2">
    <source>
        <dbReference type="ARBA" id="ARBA00007646"/>
    </source>
</evidence>
<dbReference type="GO" id="GO:0000124">
    <property type="term" value="C:SAGA complex"/>
    <property type="evidence" value="ECO:0007669"/>
    <property type="project" value="TreeGrafter"/>
</dbReference>
<evidence type="ECO:0000313" key="7">
    <source>
        <dbReference type="EMBL" id="WBW73461.1"/>
    </source>
</evidence>
<organism evidence="7 8">
    <name type="scientific">Schizosaccharomyces osmophilus</name>
    <dbReference type="NCBI Taxonomy" id="2545709"/>
    <lineage>
        <taxon>Eukaryota</taxon>
        <taxon>Fungi</taxon>
        <taxon>Dikarya</taxon>
        <taxon>Ascomycota</taxon>
        <taxon>Taphrinomycotina</taxon>
        <taxon>Schizosaccharomycetes</taxon>
        <taxon>Schizosaccharomycetales</taxon>
        <taxon>Schizosaccharomycetaceae</taxon>
        <taxon>Schizosaccharomyces</taxon>
    </lineage>
</organism>
<evidence type="ECO:0000256" key="1">
    <source>
        <dbReference type="ARBA" id="ARBA00004123"/>
    </source>
</evidence>
<dbReference type="AlphaFoldDB" id="A0AAE9WDY0"/>
<dbReference type="GO" id="GO:0046982">
    <property type="term" value="F:protein heterodimerization activity"/>
    <property type="evidence" value="ECO:0007669"/>
    <property type="project" value="InterPro"/>
</dbReference>
<dbReference type="PANTHER" id="PTHR48068:SF4">
    <property type="entry name" value="TATA-BOX BINDING PROTEIN ASSOCIATED FACTOR 9"/>
    <property type="match status" value="1"/>
</dbReference>
<dbReference type="GeneID" id="80877065"/>
<evidence type="ECO:0000256" key="4">
    <source>
        <dbReference type="ARBA" id="ARBA00023163"/>
    </source>
</evidence>
<dbReference type="SUPFAM" id="SSF47113">
    <property type="entry name" value="Histone-fold"/>
    <property type="match status" value="1"/>
</dbReference>
<keyword evidence="8" id="KW-1185">Reference proteome</keyword>
<evidence type="ECO:0000256" key="3">
    <source>
        <dbReference type="ARBA" id="ARBA00023015"/>
    </source>
</evidence>
<dbReference type="GO" id="GO:0016251">
    <property type="term" value="F:RNA polymerase II general transcription initiation factor activity"/>
    <property type="evidence" value="ECO:0007669"/>
    <property type="project" value="TreeGrafter"/>
</dbReference>
<dbReference type="PANTHER" id="PTHR48068">
    <property type="entry name" value="TAF9 RNA POLYMERASE II, TATA BOX-BINDING PROTEIN (TBP)-ASSOCIATED FACTOR"/>
    <property type="match status" value="1"/>
</dbReference>
<dbReference type="GO" id="GO:0005669">
    <property type="term" value="C:transcription factor TFIID complex"/>
    <property type="evidence" value="ECO:0007669"/>
    <property type="project" value="TreeGrafter"/>
</dbReference>
<reference evidence="7 8" key="1">
    <citation type="journal article" date="2023" name="G3 (Bethesda)">
        <title>A high-quality reference genome for the fission yeast Schizosaccharomyces osmophilus.</title>
        <authorList>
            <person name="Jia G.S."/>
            <person name="Zhang W.C."/>
            <person name="Liang Y."/>
            <person name="Liu X.H."/>
            <person name="Rhind N."/>
            <person name="Pidoux A."/>
            <person name="Brysch-Herzberg M."/>
            <person name="Du L.L."/>
        </authorList>
    </citation>
    <scope>NUCLEOTIDE SEQUENCE [LARGE SCALE GENOMIC DNA]</scope>
    <source>
        <strain evidence="7 8">CBS 15793</strain>
    </source>
</reference>